<reference evidence="1" key="1">
    <citation type="submission" date="2022-10" db="EMBL/GenBank/DDBJ databases">
        <title>Genome Sequence of Xylaria curta.</title>
        <authorList>
            <person name="Buettner E."/>
        </authorList>
    </citation>
    <scope>NUCLEOTIDE SEQUENCE</scope>
    <source>
        <strain evidence="1">Babe10</strain>
    </source>
</reference>
<protein>
    <submittedName>
        <fullName evidence="1">Uncharacterized protein</fullName>
    </submittedName>
</protein>
<comment type="caution">
    <text evidence="1">The sequence shown here is derived from an EMBL/GenBank/DDBJ whole genome shotgun (WGS) entry which is preliminary data.</text>
</comment>
<organism evidence="1 2">
    <name type="scientific">Xylaria curta</name>
    <dbReference type="NCBI Taxonomy" id="42375"/>
    <lineage>
        <taxon>Eukaryota</taxon>
        <taxon>Fungi</taxon>
        <taxon>Dikarya</taxon>
        <taxon>Ascomycota</taxon>
        <taxon>Pezizomycotina</taxon>
        <taxon>Sordariomycetes</taxon>
        <taxon>Xylariomycetidae</taxon>
        <taxon>Xylariales</taxon>
        <taxon>Xylariaceae</taxon>
        <taxon>Xylaria</taxon>
    </lineage>
</organism>
<sequence length="976" mass="110133">MSTPADANTGPWDKETKRKFQKYVLSAPRVRLVWTGLILLPSAYSKSTSEYFDPCQEAASKSIRCLNRNGGDRTMCTDYFDPVTNGCRSINTTILSTMTPLRIPPAPRLVQLRHSVDIQLDHAFHEQQWAVAANLARQRHKTTKDEYYKAVEIAAKSRSDNAIDRTAGREIVQTMVSDNTVIKDVDTLDLYEFAVDGLSMDYAKSIGVLRARLAKAVPKDQNAGLKCLEACMWHSDWENAQEIAASLNKNFLGDRKLLFQNILTTFLVATADNTHENKKKLFANLAKAQADRAFNLRPLVSDPDKIESQIQINENEVKLWIHIREKFGSAQENLKLLSLPNWGPLFFLERGFPDAFLRGMHLLTLNEQWEEIVRVANCVFDKVIEFGQEKSVVTKTNDNQDRVPKVVKEKYMNASREWFLWVSTITATRKLPDGGGSLEIFRQKIQKIVRVLTSHHRMDRVLQQNYDQLLLDIAFTRAAIDTRLFDGRSGGNNKIHHLLALVKKHLHESNCFTTLKGFLELLNKDEIADFVLALESEQTKDSGGVDVFGNLLLVALRLRIRFFQATSLTVGEECRLCHSMAHDGPDCVTCLRSITECALGAFHLAMQDKDVSQRAADEAEDPLSTLAVLGSISLIKLAGVGHKSWQSTKESPLYHTDIQLFLQAVVWLDFYLRKTPKNDSLRLLLVKLYLMMGCVTRALQIWGLFDVKNTLLECLGTICLDRLASISPGHFITGPSQLRSFADPFIRHFETAIERRYPDIVIKTLQNNSYAEIPGVVELVQNQSRNCVLVLAVVESRRGMRLKTGRTEMTIEEEPLIGSLSPDYEFRDFTDHNPLPQWAGPQSTPIQELTAYGPLPTNRRCHLSVLAERFLDLVCYVQPKDFKPSKVTQLLLIDWQAAASSCQSLHANLDTLIYGEGYEGYDLTGPEACQARPRDRNPLLLDADGKGKHPSRDHPHPGHYGKPGAGLSRRSQWHSG</sequence>
<name>A0ACC1NUG8_9PEZI</name>
<proteinExistence type="predicted"/>
<gene>
    <name evidence="1" type="ORF">NUW58_g6409</name>
</gene>
<dbReference type="EMBL" id="JAPDGR010001441">
    <property type="protein sequence ID" value="KAJ2982585.1"/>
    <property type="molecule type" value="Genomic_DNA"/>
</dbReference>
<dbReference type="Proteomes" id="UP001143856">
    <property type="component" value="Unassembled WGS sequence"/>
</dbReference>
<keyword evidence="2" id="KW-1185">Reference proteome</keyword>
<accession>A0ACC1NUG8</accession>
<evidence type="ECO:0000313" key="2">
    <source>
        <dbReference type="Proteomes" id="UP001143856"/>
    </source>
</evidence>
<evidence type="ECO:0000313" key="1">
    <source>
        <dbReference type="EMBL" id="KAJ2982585.1"/>
    </source>
</evidence>